<dbReference type="GO" id="GO:0008270">
    <property type="term" value="F:zinc ion binding"/>
    <property type="evidence" value="ECO:0007669"/>
    <property type="project" value="UniProtKB-UniRule"/>
</dbReference>
<gene>
    <name evidence="3" type="ORF">LIER_03704</name>
</gene>
<dbReference type="GO" id="GO:0005634">
    <property type="term" value="C:nucleus"/>
    <property type="evidence" value="ECO:0007669"/>
    <property type="project" value="UniProtKB-SubCell"/>
</dbReference>
<keyword evidence="4" id="KW-1185">Reference proteome</keyword>
<keyword evidence="1" id="KW-0539">Nucleus</keyword>
<proteinExistence type="inferred from homology"/>
<evidence type="ECO:0000259" key="2">
    <source>
        <dbReference type="Pfam" id="PF10551"/>
    </source>
</evidence>
<sequence>MAGSPPVSITTDYDPVIHSAIMHVLPGSHHRFCKWHILKKSQEKLSHVFLTHPITVEEFEICWLSLVDKYDLRGHEWLQCLYSA</sequence>
<dbReference type="PANTHER" id="PTHR31669">
    <property type="entry name" value="PROTEIN FAR1-RELATED SEQUENCE 10-RELATED"/>
    <property type="match status" value="1"/>
</dbReference>
<dbReference type="EMBL" id="BAABME010000453">
    <property type="protein sequence ID" value="GAA0142907.1"/>
    <property type="molecule type" value="Genomic_DNA"/>
</dbReference>
<keyword evidence="1" id="KW-0479">Metal-binding</keyword>
<dbReference type="GO" id="GO:0006355">
    <property type="term" value="P:regulation of DNA-templated transcription"/>
    <property type="evidence" value="ECO:0007669"/>
    <property type="project" value="UniProtKB-UniRule"/>
</dbReference>
<protein>
    <recommendedName>
        <fullName evidence="1">Protein FAR1-RELATED SEQUENCE</fullName>
    </recommendedName>
</protein>
<dbReference type="PANTHER" id="PTHR31669:SF179">
    <property type="entry name" value="PROTEIN FAR1-RELATED SEQUENCE 5"/>
    <property type="match status" value="1"/>
</dbReference>
<keyword evidence="1" id="KW-0862">Zinc</keyword>
<feature type="domain" description="MULE transposase" evidence="2">
    <location>
        <begin position="3"/>
        <end position="40"/>
    </location>
</feature>
<comment type="function">
    <text evidence="1">Putative transcription activator involved in regulating light control of development.</text>
</comment>
<keyword evidence="1" id="KW-0863">Zinc-finger</keyword>
<organism evidence="3 4">
    <name type="scientific">Lithospermum erythrorhizon</name>
    <name type="common">Purple gromwell</name>
    <name type="synonym">Lithospermum officinale var. erythrorhizon</name>
    <dbReference type="NCBI Taxonomy" id="34254"/>
    <lineage>
        <taxon>Eukaryota</taxon>
        <taxon>Viridiplantae</taxon>
        <taxon>Streptophyta</taxon>
        <taxon>Embryophyta</taxon>
        <taxon>Tracheophyta</taxon>
        <taxon>Spermatophyta</taxon>
        <taxon>Magnoliopsida</taxon>
        <taxon>eudicotyledons</taxon>
        <taxon>Gunneridae</taxon>
        <taxon>Pentapetalae</taxon>
        <taxon>asterids</taxon>
        <taxon>lamiids</taxon>
        <taxon>Boraginales</taxon>
        <taxon>Boraginaceae</taxon>
        <taxon>Boraginoideae</taxon>
        <taxon>Lithospermeae</taxon>
        <taxon>Lithospermum</taxon>
    </lineage>
</organism>
<accession>A0AAV3NVL2</accession>
<comment type="caution">
    <text evidence="3">The sequence shown here is derived from an EMBL/GenBank/DDBJ whole genome shotgun (WGS) entry which is preliminary data.</text>
</comment>
<evidence type="ECO:0000256" key="1">
    <source>
        <dbReference type="RuleBase" id="RU367018"/>
    </source>
</evidence>
<dbReference type="InterPro" id="IPR031052">
    <property type="entry name" value="FHY3/FAR1"/>
</dbReference>
<evidence type="ECO:0000313" key="3">
    <source>
        <dbReference type="EMBL" id="GAA0142907.1"/>
    </source>
</evidence>
<name>A0AAV3NVL2_LITER</name>
<dbReference type="AlphaFoldDB" id="A0AAV3NVL2"/>
<reference evidence="3 4" key="1">
    <citation type="submission" date="2024-01" db="EMBL/GenBank/DDBJ databases">
        <title>The complete chloroplast genome sequence of Lithospermum erythrorhizon: insights into the phylogenetic relationship among Boraginaceae species and the maternal lineages of purple gromwells.</title>
        <authorList>
            <person name="Okada T."/>
            <person name="Watanabe K."/>
        </authorList>
    </citation>
    <scope>NUCLEOTIDE SEQUENCE [LARGE SCALE GENOMIC DNA]</scope>
</reference>
<dbReference type="Proteomes" id="UP001454036">
    <property type="component" value="Unassembled WGS sequence"/>
</dbReference>
<dbReference type="InterPro" id="IPR018289">
    <property type="entry name" value="MULE_transposase_dom"/>
</dbReference>
<comment type="similarity">
    <text evidence="1">Belongs to the FHY3/FAR1 family.</text>
</comment>
<dbReference type="Pfam" id="PF10551">
    <property type="entry name" value="MULE"/>
    <property type="match status" value="1"/>
</dbReference>
<comment type="subcellular location">
    <subcellularLocation>
        <location evidence="1">Nucleus</location>
    </subcellularLocation>
</comment>
<evidence type="ECO:0000313" key="4">
    <source>
        <dbReference type="Proteomes" id="UP001454036"/>
    </source>
</evidence>